<sequence>MSAKNRDNKNRWRNITVGFRVSPEENELINKAVALSGLPKQEYCYRRCLNQDVVVQGNPRIFKALKTELATVLTELKRIEAGNGVDEELLNVIELIAVIMGGLKGEDEDGRIKKKRLPRMYLLAQIRSSRFK</sequence>
<protein>
    <recommendedName>
        <fullName evidence="2">Mobilization protein</fullName>
    </recommendedName>
</protein>
<comment type="caution">
    <text evidence="1">The sequence shown here is derived from an EMBL/GenBank/DDBJ whole genome shotgun (WGS) entry which is preliminary data.</text>
</comment>
<dbReference type="Pfam" id="PF21983">
    <property type="entry name" value="NikA-like"/>
    <property type="match status" value="1"/>
</dbReference>
<dbReference type="EMBL" id="AJWY01007770">
    <property type="protein sequence ID" value="EKC63062.1"/>
    <property type="molecule type" value="Genomic_DNA"/>
</dbReference>
<accession>K1SQU8</accession>
<organism evidence="1">
    <name type="scientific">human gut metagenome</name>
    <dbReference type="NCBI Taxonomy" id="408170"/>
    <lineage>
        <taxon>unclassified sequences</taxon>
        <taxon>metagenomes</taxon>
        <taxon>organismal metagenomes</taxon>
    </lineage>
</organism>
<dbReference type="InterPro" id="IPR053842">
    <property type="entry name" value="NikA-like"/>
</dbReference>
<dbReference type="AlphaFoldDB" id="K1SQU8"/>
<evidence type="ECO:0008006" key="2">
    <source>
        <dbReference type="Google" id="ProtNLM"/>
    </source>
</evidence>
<name>K1SQU8_9ZZZZ</name>
<evidence type="ECO:0000313" key="1">
    <source>
        <dbReference type="EMBL" id="EKC63062.1"/>
    </source>
</evidence>
<reference evidence="1" key="1">
    <citation type="journal article" date="2013" name="Environ. Microbiol.">
        <title>Microbiota from the distal guts of lean and obese adolescents exhibit partial functional redundancy besides clear differences in community structure.</title>
        <authorList>
            <person name="Ferrer M."/>
            <person name="Ruiz A."/>
            <person name="Lanza F."/>
            <person name="Haange S.B."/>
            <person name="Oberbach A."/>
            <person name="Till H."/>
            <person name="Bargiela R."/>
            <person name="Campoy C."/>
            <person name="Segura M.T."/>
            <person name="Richter M."/>
            <person name="von Bergen M."/>
            <person name="Seifert J."/>
            <person name="Suarez A."/>
        </authorList>
    </citation>
    <scope>NUCLEOTIDE SEQUENCE</scope>
</reference>
<proteinExistence type="predicted"/>
<gene>
    <name evidence="1" type="ORF">LEA_11523</name>
</gene>
<feature type="non-terminal residue" evidence="1">
    <location>
        <position position="132"/>
    </location>
</feature>